<feature type="chain" id="PRO_5038875296" description="phospholipase D" evidence="7">
    <location>
        <begin position="26"/>
        <end position="488"/>
    </location>
</feature>
<dbReference type="SUPFAM" id="SSF56024">
    <property type="entry name" value="Phospholipase D/nuclease"/>
    <property type="match status" value="2"/>
</dbReference>
<dbReference type="Gene3D" id="3.30.870.10">
    <property type="entry name" value="Endonuclease Chain A"/>
    <property type="match status" value="2"/>
</dbReference>
<keyword evidence="4" id="KW-0378">Hydrolase</keyword>
<dbReference type="InterPro" id="IPR025202">
    <property type="entry name" value="PLD-like_dom"/>
</dbReference>
<evidence type="ECO:0000313" key="10">
    <source>
        <dbReference type="Proteomes" id="UP000473325"/>
    </source>
</evidence>
<evidence type="ECO:0000256" key="6">
    <source>
        <dbReference type="ARBA" id="ARBA00023098"/>
    </source>
</evidence>
<dbReference type="PROSITE" id="PS50035">
    <property type="entry name" value="PLD"/>
    <property type="match status" value="1"/>
</dbReference>
<comment type="catalytic activity">
    <reaction evidence="1">
        <text>a 1,2-diacyl-sn-glycero-3-phosphocholine + H2O = a 1,2-diacyl-sn-glycero-3-phosphate + choline + H(+)</text>
        <dbReference type="Rhea" id="RHEA:14445"/>
        <dbReference type="ChEBI" id="CHEBI:15354"/>
        <dbReference type="ChEBI" id="CHEBI:15377"/>
        <dbReference type="ChEBI" id="CHEBI:15378"/>
        <dbReference type="ChEBI" id="CHEBI:57643"/>
        <dbReference type="ChEBI" id="CHEBI:58608"/>
        <dbReference type="EC" id="3.1.4.4"/>
    </reaction>
</comment>
<dbReference type="Proteomes" id="UP000473325">
    <property type="component" value="Unassembled WGS sequence"/>
</dbReference>
<evidence type="ECO:0000313" key="9">
    <source>
        <dbReference type="EMBL" id="MXG89035.1"/>
    </source>
</evidence>
<protein>
    <recommendedName>
        <fullName evidence="3">phospholipase D</fullName>
        <ecNumber evidence="3">3.1.4.4</ecNumber>
    </recommendedName>
</protein>
<dbReference type="AlphaFoldDB" id="A0A6L7EXJ0"/>
<keyword evidence="7" id="KW-0732">Signal</keyword>
<reference evidence="9 10" key="1">
    <citation type="submission" date="2019-12" db="EMBL/GenBank/DDBJ databases">
        <authorList>
            <person name="Kun Z."/>
        </authorList>
    </citation>
    <scope>NUCLEOTIDE SEQUENCE [LARGE SCALE GENOMIC DNA]</scope>
    <source>
        <strain evidence="9 10">YIM 123512</strain>
    </source>
</reference>
<accession>A0A6L7EXJ0</accession>
<feature type="domain" description="PLD phosphodiesterase" evidence="8">
    <location>
        <begin position="170"/>
        <end position="202"/>
    </location>
</feature>
<dbReference type="PANTHER" id="PTHR43856:SF1">
    <property type="entry name" value="MITOCHONDRIAL CARDIOLIPIN HYDROLASE"/>
    <property type="match status" value="1"/>
</dbReference>
<keyword evidence="10" id="KW-1185">Reference proteome</keyword>
<dbReference type="Pfam" id="PF13091">
    <property type="entry name" value="PLDc_2"/>
    <property type="match status" value="1"/>
</dbReference>
<proteinExistence type="inferred from homology"/>
<evidence type="ECO:0000256" key="2">
    <source>
        <dbReference type="ARBA" id="ARBA00008664"/>
    </source>
</evidence>
<organism evidence="9 10">
    <name type="scientific">Nocardioides flavescens</name>
    <dbReference type="NCBI Taxonomy" id="2691959"/>
    <lineage>
        <taxon>Bacteria</taxon>
        <taxon>Bacillati</taxon>
        <taxon>Actinomycetota</taxon>
        <taxon>Actinomycetes</taxon>
        <taxon>Propionibacteriales</taxon>
        <taxon>Nocardioidaceae</taxon>
        <taxon>Nocardioides</taxon>
    </lineage>
</organism>
<evidence type="ECO:0000256" key="3">
    <source>
        <dbReference type="ARBA" id="ARBA00012027"/>
    </source>
</evidence>
<dbReference type="PANTHER" id="PTHR43856">
    <property type="entry name" value="CARDIOLIPIN HYDROLASE"/>
    <property type="match status" value="1"/>
</dbReference>
<keyword evidence="6" id="KW-0443">Lipid metabolism</keyword>
<name>A0A6L7EXJ0_9ACTN</name>
<evidence type="ECO:0000256" key="1">
    <source>
        <dbReference type="ARBA" id="ARBA00000798"/>
    </source>
</evidence>
<gene>
    <name evidence="9" type="ORF">GRQ65_05675</name>
</gene>
<dbReference type="RefSeq" id="WP_160876089.1">
    <property type="nucleotide sequence ID" value="NZ_WUEK01000003.1"/>
</dbReference>
<dbReference type="InterPro" id="IPR001736">
    <property type="entry name" value="PLipase_D/transphosphatidylase"/>
</dbReference>
<sequence>MHTLKKVLATTASFVVLALGGQLLAAGATTAAPAPQQATVAPAASTSPAQKSVARESVAQKGRYRVPEGAFFNNPRGGWPARLRIERQVVDAIDNTKRGSAIHIALYSFDRIPVARRLIAARDRGVKVQILLNDHQDTKAMKLLRARLGSNRTKANFIYKCKSGCRTDQPKRLLHSKFYLFSKTGGSKDAVFVGSHNLTMNAAKHQWNDLFLTAGDAALYNGYLALFEDMTVDYDTAQPPFPTFCGAPASSIGGNACDDSRDWGTTVTFPRLVGPKNDPIVNILNKVQCITVLPDGTRQRTKLAVNMHTIRGNRGDYLADAYVQKFAQGCQARFSFGLVGFNTKGHLARKTPRGRMPLRSTSFDYHPDSSPVKNPDGKLDLSLDYYSHQKFIIIQGNYNGDPNANLVFTGSSNWGALGAYNDEVLAAFQGKKVARQYMRQFDFEWRPGNSRNAYTTTYTKFRGEPEVTVRPEFVWHKGVDYGPHWEDD</sequence>
<keyword evidence="5" id="KW-0442">Lipid degradation</keyword>
<evidence type="ECO:0000256" key="7">
    <source>
        <dbReference type="SAM" id="SignalP"/>
    </source>
</evidence>
<dbReference type="InterPro" id="IPR051406">
    <property type="entry name" value="PLD_domain"/>
</dbReference>
<dbReference type="GO" id="GO:0016042">
    <property type="term" value="P:lipid catabolic process"/>
    <property type="evidence" value="ECO:0007669"/>
    <property type="project" value="UniProtKB-KW"/>
</dbReference>
<evidence type="ECO:0000256" key="4">
    <source>
        <dbReference type="ARBA" id="ARBA00022801"/>
    </source>
</evidence>
<dbReference type="GO" id="GO:0006793">
    <property type="term" value="P:phosphorus metabolic process"/>
    <property type="evidence" value="ECO:0007669"/>
    <property type="project" value="UniProtKB-ARBA"/>
</dbReference>
<dbReference type="EMBL" id="WUEK01000003">
    <property type="protein sequence ID" value="MXG89035.1"/>
    <property type="molecule type" value="Genomic_DNA"/>
</dbReference>
<comment type="similarity">
    <text evidence="2">Belongs to the phospholipase D family.</text>
</comment>
<evidence type="ECO:0000256" key="5">
    <source>
        <dbReference type="ARBA" id="ARBA00022963"/>
    </source>
</evidence>
<evidence type="ECO:0000259" key="8">
    <source>
        <dbReference type="PROSITE" id="PS50035"/>
    </source>
</evidence>
<dbReference type="EC" id="3.1.4.4" evidence="3"/>
<feature type="signal peptide" evidence="7">
    <location>
        <begin position="1"/>
        <end position="25"/>
    </location>
</feature>
<dbReference type="GO" id="GO:0016891">
    <property type="term" value="F:RNA endonuclease activity producing 5'-phosphomonoesters, hydrolytic mechanism"/>
    <property type="evidence" value="ECO:0007669"/>
    <property type="project" value="TreeGrafter"/>
</dbReference>
<comment type="caution">
    <text evidence="9">The sequence shown here is derived from an EMBL/GenBank/DDBJ whole genome shotgun (WGS) entry which is preliminary data.</text>
</comment>
<dbReference type="GO" id="GO:0004630">
    <property type="term" value="F:phospholipase D activity"/>
    <property type="evidence" value="ECO:0007669"/>
    <property type="project" value="UniProtKB-EC"/>
</dbReference>